<dbReference type="GeneID" id="24136484"/>
<protein>
    <submittedName>
        <fullName evidence="1">Uncharacterized protein</fullName>
    </submittedName>
</protein>
<name>A0A067BYB3_SAPPC</name>
<keyword evidence="2" id="KW-1185">Reference proteome</keyword>
<accession>A0A067BYB3</accession>
<proteinExistence type="predicted"/>
<dbReference type="EMBL" id="KK583358">
    <property type="protein sequence ID" value="KDO19301.1"/>
    <property type="molecule type" value="Genomic_DNA"/>
</dbReference>
<dbReference type="KEGG" id="spar:SPRG_14693"/>
<dbReference type="VEuPathDB" id="FungiDB:SPRG_14693"/>
<dbReference type="AlphaFoldDB" id="A0A067BYB3"/>
<dbReference type="RefSeq" id="XP_012209975.1">
    <property type="nucleotide sequence ID" value="XM_012354585.1"/>
</dbReference>
<evidence type="ECO:0000313" key="1">
    <source>
        <dbReference type="EMBL" id="KDO19301.1"/>
    </source>
</evidence>
<sequence>MLVQASMARGRCVWRRARDALEAVAHEVAAADVLFSSRRRGTRDLDKGQGHILPPVAANEGRDLTVIAAPPLLIVRFSCTTKTTPCRRLVMSHVLAYRVIRRPPCLPPLCNAARASRGPLSLPGTRTQGGGP</sequence>
<gene>
    <name evidence="1" type="ORF">SPRG_14693</name>
</gene>
<reference evidence="1 2" key="1">
    <citation type="journal article" date="2013" name="PLoS Genet.">
        <title>Distinctive expansion of potential virulence genes in the genome of the oomycete fish pathogen Saprolegnia parasitica.</title>
        <authorList>
            <person name="Jiang R.H."/>
            <person name="de Bruijn I."/>
            <person name="Haas B.J."/>
            <person name="Belmonte R."/>
            <person name="Lobach L."/>
            <person name="Christie J."/>
            <person name="van den Ackerveken G."/>
            <person name="Bottin A."/>
            <person name="Bulone V."/>
            <person name="Diaz-Moreno S.M."/>
            <person name="Dumas B."/>
            <person name="Fan L."/>
            <person name="Gaulin E."/>
            <person name="Govers F."/>
            <person name="Grenville-Briggs L.J."/>
            <person name="Horner N.R."/>
            <person name="Levin J.Z."/>
            <person name="Mammella M."/>
            <person name="Meijer H.J."/>
            <person name="Morris P."/>
            <person name="Nusbaum C."/>
            <person name="Oome S."/>
            <person name="Phillips A.J."/>
            <person name="van Rooyen D."/>
            <person name="Rzeszutek E."/>
            <person name="Saraiva M."/>
            <person name="Secombes C.J."/>
            <person name="Seidl M.F."/>
            <person name="Snel B."/>
            <person name="Stassen J.H."/>
            <person name="Sykes S."/>
            <person name="Tripathy S."/>
            <person name="van den Berg H."/>
            <person name="Vega-Arreguin J.C."/>
            <person name="Wawra S."/>
            <person name="Young S.K."/>
            <person name="Zeng Q."/>
            <person name="Dieguez-Uribeondo J."/>
            <person name="Russ C."/>
            <person name="Tyler B.M."/>
            <person name="van West P."/>
        </authorList>
    </citation>
    <scope>NUCLEOTIDE SEQUENCE [LARGE SCALE GENOMIC DNA]</scope>
    <source>
        <strain evidence="1 2">CBS 223.65</strain>
    </source>
</reference>
<dbReference type="Proteomes" id="UP000030745">
    <property type="component" value="Unassembled WGS sequence"/>
</dbReference>
<evidence type="ECO:0000313" key="2">
    <source>
        <dbReference type="Proteomes" id="UP000030745"/>
    </source>
</evidence>
<organism evidence="1 2">
    <name type="scientific">Saprolegnia parasitica (strain CBS 223.65)</name>
    <dbReference type="NCBI Taxonomy" id="695850"/>
    <lineage>
        <taxon>Eukaryota</taxon>
        <taxon>Sar</taxon>
        <taxon>Stramenopiles</taxon>
        <taxon>Oomycota</taxon>
        <taxon>Saprolegniomycetes</taxon>
        <taxon>Saprolegniales</taxon>
        <taxon>Saprolegniaceae</taxon>
        <taxon>Saprolegnia</taxon>
    </lineage>
</organism>